<protein>
    <submittedName>
        <fullName evidence="13">Kinesin motor domain-containing protein</fullName>
    </submittedName>
</protein>
<evidence type="ECO:0000313" key="13">
    <source>
        <dbReference type="WBParaSite" id="EVEC_0000292201-mRNA-1"/>
    </source>
</evidence>
<reference evidence="11 12" key="2">
    <citation type="submission" date="2018-10" db="EMBL/GenBank/DDBJ databases">
        <authorList>
            <consortium name="Pathogen Informatics"/>
        </authorList>
    </citation>
    <scope>NUCLEOTIDE SEQUENCE [LARGE SCALE GENOMIC DNA]</scope>
</reference>
<dbReference type="Gene3D" id="3.40.850.10">
    <property type="entry name" value="Kinesin motor domain"/>
    <property type="match status" value="1"/>
</dbReference>
<keyword evidence="6" id="KW-0206">Cytoskeleton</keyword>
<evidence type="ECO:0000256" key="4">
    <source>
        <dbReference type="ARBA" id="ARBA00022840"/>
    </source>
</evidence>
<feature type="coiled-coil region" evidence="9">
    <location>
        <begin position="546"/>
        <end position="581"/>
    </location>
</feature>
<dbReference type="PANTHER" id="PTHR47969:SF15">
    <property type="entry name" value="CHROMOSOME-ASSOCIATED KINESIN KIF4A-RELATED"/>
    <property type="match status" value="1"/>
</dbReference>
<organism evidence="13">
    <name type="scientific">Enterobius vermicularis</name>
    <name type="common">Human pinworm</name>
    <dbReference type="NCBI Taxonomy" id="51028"/>
    <lineage>
        <taxon>Eukaryota</taxon>
        <taxon>Metazoa</taxon>
        <taxon>Ecdysozoa</taxon>
        <taxon>Nematoda</taxon>
        <taxon>Chromadorea</taxon>
        <taxon>Rhabditida</taxon>
        <taxon>Spirurina</taxon>
        <taxon>Oxyuridomorpha</taxon>
        <taxon>Oxyuroidea</taxon>
        <taxon>Oxyuridae</taxon>
        <taxon>Enterobius</taxon>
    </lineage>
</organism>
<keyword evidence="5 9" id="KW-0175">Coiled coil</keyword>
<dbReference type="CDD" id="cd00106">
    <property type="entry name" value="KISc"/>
    <property type="match status" value="1"/>
</dbReference>
<dbReference type="EMBL" id="UXUI01007419">
    <property type="protein sequence ID" value="VDD87487.1"/>
    <property type="molecule type" value="Genomic_DNA"/>
</dbReference>
<dbReference type="PROSITE" id="PS50889">
    <property type="entry name" value="S4"/>
    <property type="match status" value="1"/>
</dbReference>
<dbReference type="Pfam" id="PF00225">
    <property type="entry name" value="Kinesin"/>
    <property type="match status" value="1"/>
</dbReference>
<dbReference type="PANTHER" id="PTHR47969">
    <property type="entry name" value="CHROMOSOME-ASSOCIATED KINESIN KIF4A-RELATED"/>
    <property type="match status" value="1"/>
</dbReference>
<proteinExistence type="inferred from homology"/>
<evidence type="ECO:0000256" key="5">
    <source>
        <dbReference type="ARBA" id="ARBA00023054"/>
    </source>
</evidence>
<dbReference type="SUPFAM" id="SSF52540">
    <property type="entry name" value="P-loop containing nucleoside triphosphate hydrolases"/>
    <property type="match status" value="1"/>
</dbReference>
<dbReference type="WBParaSite" id="EVEC_0000292201-mRNA-1">
    <property type="protein sequence ID" value="EVEC_0000292201-mRNA-1"/>
    <property type="gene ID" value="EVEC_0000292201"/>
</dbReference>
<dbReference type="GO" id="GO:0005875">
    <property type="term" value="C:microtubule associated complex"/>
    <property type="evidence" value="ECO:0007669"/>
    <property type="project" value="TreeGrafter"/>
</dbReference>
<evidence type="ECO:0000256" key="7">
    <source>
        <dbReference type="PROSITE-ProRule" id="PRU00182"/>
    </source>
</evidence>
<accession>A0A0N4UZ83</accession>
<dbReference type="GO" id="GO:0007018">
    <property type="term" value="P:microtubule-based movement"/>
    <property type="evidence" value="ECO:0007669"/>
    <property type="project" value="InterPro"/>
</dbReference>
<dbReference type="GO" id="GO:0007052">
    <property type="term" value="P:mitotic spindle organization"/>
    <property type="evidence" value="ECO:0007669"/>
    <property type="project" value="TreeGrafter"/>
</dbReference>
<evidence type="ECO:0000313" key="11">
    <source>
        <dbReference type="EMBL" id="VDD87487.1"/>
    </source>
</evidence>
<dbReference type="SMART" id="SM00129">
    <property type="entry name" value="KISc"/>
    <property type="match status" value="1"/>
</dbReference>
<keyword evidence="7" id="KW-0694">RNA-binding</keyword>
<dbReference type="GO" id="GO:0051231">
    <property type="term" value="P:spindle elongation"/>
    <property type="evidence" value="ECO:0007669"/>
    <property type="project" value="TreeGrafter"/>
</dbReference>
<dbReference type="PROSITE" id="PS50067">
    <property type="entry name" value="KINESIN_MOTOR_2"/>
    <property type="match status" value="1"/>
</dbReference>
<evidence type="ECO:0000256" key="9">
    <source>
        <dbReference type="SAM" id="Coils"/>
    </source>
</evidence>
<feature type="binding site" evidence="8">
    <location>
        <begin position="130"/>
        <end position="137"/>
    </location>
    <ligand>
        <name>ATP</name>
        <dbReference type="ChEBI" id="CHEBI:30616"/>
    </ligand>
</feature>
<comment type="similarity">
    <text evidence="8">Belongs to the TRAFAC class myosin-kinesin ATPase superfamily. Kinesin family.</text>
</comment>
<dbReference type="InterPro" id="IPR027640">
    <property type="entry name" value="Kinesin-like_fam"/>
</dbReference>
<name>A0A0N4UZ83_ENTVE</name>
<evidence type="ECO:0000256" key="3">
    <source>
        <dbReference type="ARBA" id="ARBA00022741"/>
    </source>
</evidence>
<keyword evidence="8" id="KW-0505">Motor protein</keyword>
<evidence type="ECO:0000256" key="6">
    <source>
        <dbReference type="ARBA" id="ARBA00023212"/>
    </source>
</evidence>
<dbReference type="GO" id="GO:0008017">
    <property type="term" value="F:microtubule binding"/>
    <property type="evidence" value="ECO:0007669"/>
    <property type="project" value="InterPro"/>
</dbReference>
<dbReference type="InterPro" id="IPR027417">
    <property type="entry name" value="P-loop_NTPase"/>
</dbReference>
<evidence type="ECO:0000259" key="10">
    <source>
        <dbReference type="PROSITE" id="PS50067"/>
    </source>
</evidence>
<feature type="domain" description="Kinesin motor" evidence="10">
    <location>
        <begin position="53"/>
        <end position="367"/>
    </location>
</feature>
<dbReference type="AlphaFoldDB" id="A0A0N4UZ83"/>
<dbReference type="InterPro" id="IPR036961">
    <property type="entry name" value="Kinesin_motor_dom_sf"/>
</dbReference>
<evidence type="ECO:0000256" key="1">
    <source>
        <dbReference type="ARBA" id="ARBA00004245"/>
    </source>
</evidence>
<dbReference type="GO" id="GO:0003723">
    <property type="term" value="F:RNA binding"/>
    <property type="evidence" value="ECO:0007669"/>
    <property type="project" value="UniProtKB-KW"/>
</dbReference>
<comment type="subcellular location">
    <subcellularLocation>
        <location evidence="1">Cytoplasm</location>
        <location evidence="1">Cytoskeleton</location>
    </subcellularLocation>
</comment>
<dbReference type="STRING" id="51028.A0A0N4UZ83"/>
<evidence type="ECO:0000256" key="2">
    <source>
        <dbReference type="ARBA" id="ARBA00022490"/>
    </source>
</evidence>
<dbReference type="PRINTS" id="PR00380">
    <property type="entry name" value="KINESINHEAVY"/>
</dbReference>
<keyword evidence="2" id="KW-0963">Cytoplasm</keyword>
<dbReference type="GO" id="GO:0003777">
    <property type="term" value="F:microtubule motor activity"/>
    <property type="evidence" value="ECO:0007669"/>
    <property type="project" value="InterPro"/>
</dbReference>
<dbReference type="InterPro" id="IPR001752">
    <property type="entry name" value="Kinesin_motor_dom"/>
</dbReference>
<dbReference type="GO" id="GO:0005524">
    <property type="term" value="F:ATP binding"/>
    <property type="evidence" value="ECO:0007669"/>
    <property type="project" value="UniProtKB-UniRule"/>
</dbReference>
<dbReference type="OrthoDB" id="5876945at2759"/>
<keyword evidence="4 8" id="KW-0067">ATP-binding</keyword>
<keyword evidence="3 8" id="KW-0547">Nucleotide-binding</keyword>
<evidence type="ECO:0000313" key="12">
    <source>
        <dbReference type="Proteomes" id="UP000274131"/>
    </source>
</evidence>
<reference evidence="13" key="1">
    <citation type="submission" date="2017-02" db="UniProtKB">
        <authorList>
            <consortium name="WormBaseParasite"/>
        </authorList>
    </citation>
    <scope>IDENTIFICATION</scope>
</reference>
<dbReference type="Proteomes" id="UP000274131">
    <property type="component" value="Unassembled WGS sequence"/>
</dbReference>
<evidence type="ECO:0000256" key="8">
    <source>
        <dbReference type="PROSITE-ProRule" id="PRU00283"/>
    </source>
</evidence>
<keyword evidence="12" id="KW-1185">Reference proteome</keyword>
<gene>
    <name evidence="11" type="ORF">EVEC_LOCUS2630</name>
</gene>
<sequence>MFLPNLAVLKNLTKSIWGLWMRTQNSSAKKRKARSANLENGGEKGLSPAVGSTILVALRVRPFIENEDCRSALRITENQVAVVNGVDEKVFDFSYVFDMNSCLDSVYESAVSQLVAQAVDGYNVCVMAYGQTGSGKTYCMSGNMKEYGVIPHFCMDLFEKASLRGDPDRTFMVSFYELYQEKAYDLLDEDHVPLRVRGGEDVYLQDLTKFQVNNFEELERLRQSAWTKRATESTAMNICSSRSHVFMQLTYSHLESGLEELGDYVNHVTSNVYFVDLAGSERLSDVGYSYLGETVSINSSLSALHRVIFSAGSRLKPSYRDSLLTRLLKDCLGGNARTLLIANVTPSVMQRSETLSTLRFASQAATVQQCAIKNIDPVITALSDLKHENKALKSRIEQLESSQKLVSFNLPDAPSIVEFQADSSLTTWEPLIRQLSFSAFNCDSSVVVFTLHGNKINITSQEDGVFVNGKCLYPSSSLQAEHGDRVVVRGERFLFVYSDPNGVNEFLKCSYHSMKAEYLEKNIERFRSEITEIEKCRRKGESDAIVKSLVQQIEGLKTALSEKENQQESSAMKEKETLQNELENCLALKETFLDLCKREISAFGVKFDSFAELFEAYNLKKDVGTANYMLSHFGKKEVYTFEMLPPETEQDQFGVRFVDYKNKMFGDFNKATFEPILQRLKDYYRTYVSPEDGSEAVGRFLFEFSRRKLQMVRIGGSRLSNFAKAALYNSTVDAAKKRRTNVSDFRLSIGGSKRKSAFASNFAAALGNVAESENTFKTQFLRRLLEMSGLKGLDQNCDFVELMSTSLVELRKQLPDVRAIQRGAISEGIGFFAVLCRLVVLINKISGHIEGVLGFSHPLYIECCLKSISSAWQTFTELFTSWMSMLSDSEIEETFEEVGPLCLEGMSNAASAVVTSLGKLALFVGGKLPDNIELEEIKRDFVKGSKQAVIEITEESEDITLRLHGRKCSSSQIAVKAAELLYEVCTNFSSFDDENTLYNIISPLFSVVQLASSQILDRIECLSAERHFVQKSMVYLRLIADSSEGSVLEGVKEVLHFCEKTIETASSVQLSDASERVSVFKSVIEVKSFVVVLHNLAGEALQRLAMPWSTEHCTDDFIRSIAFFPSAVMPSMCGGES</sequence>